<feature type="compositionally biased region" description="Polar residues" evidence="1">
    <location>
        <begin position="508"/>
        <end position="521"/>
    </location>
</feature>
<feature type="compositionally biased region" description="Basic residues" evidence="1">
    <location>
        <begin position="379"/>
        <end position="390"/>
    </location>
</feature>
<feature type="compositionally biased region" description="Acidic residues" evidence="1">
    <location>
        <begin position="620"/>
        <end position="631"/>
    </location>
</feature>
<feature type="compositionally biased region" description="Basic and acidic residues" evidence="1">
    <location>
        <begin position="605"/>
        <end position="619"/>
    </location>
</feature>
<protein>
    <recommendedName>
        <fullName evidence="2">PEHE domain-containing protein</fullName>
    </recommendedName>
</protein>
<feature type="compositionally biased region" description="Basic and acidic residues" evidence="1">
    <location>
        <begin position="498"/>
        <end position="507"/>
    </location>
</feature>
<dbReference type="Gene3D" id="6.10.250.3170">
    <property type="match status" value="1"/>
</dbReference>
<dbReference type="AlphaFoldDB" id="A0A4Q9MQL5"/>
<accession>A0A4Q9MQL5</accession>
<feature type="region of interest" description="Disordered" evidence="1">
    <location>
        <begin position="1"/>
        <end position="77"/>
    </location>
</feature>
<feature type="compositionally biased region" description="Acidic residues" evidence="1">
    <location>
        <begin position="324"/>
        <end position="375"/>
    </location>
</feature>
<feature type="compositionally biased region" description="Low complexity" evidence="1">
    <location>
        <begin position="473"/>
        <end position="495"/>
    </location>
</feature>
<dbReference type="GO" id="GO:0000123">
    <property type="term" value="C:histone acetyltransferase complex"/>
    <property type="evidence" value="ECO:0007669"/>
    <property type="project" value="UniProtKB-ARBA"/>
</dbReference>
<dbReference type="Proteomes" id="UP000292957">
    <property type="component" value="Unassembled WGS sequence"/>
</dbReference>
<sequence length="631" mass="68870">MVGARNGKAAASKSRSGSSQQPTASSSSPAPPPPAAPGGRADGQRPVAGPAESISTRQRRVLPARTRRGGPGVGSCESDLMILETMKRRFESEPLIPATTPFLLTTNSTLISSLASDAGASTSEAAHAQLNTLAYSRYFDRPEVRKAYMEQQLIQTPEFTELPQDAHVGGRFRPRNSEDDTADTSDAAYEKRHRKYETFEKRQRLREKEKLKHEHYKLKERIEQLRAMDSSAFLAIPASEFADTPGCGPEAAAAAASGDAANLHGAAAYHEGERRRKVMLDVAMSLEERYRTLLPPDRRWMEKKGTPKGKGASVEVVEVKHEDDTVEVEEDAGVEELPEKEEVEEDAGEEEMEEEDELIEDEADDDGESEVDPDESDRRKSKQLKLRIKFPPRMLSSKRQSPNPLPTRGGGKQITLSPFFKHTSGGKGHTTSSPLRSASYVPTDKYGRYSEDPEDALPPPPSAKRQRIHDESASAAIKAAKSAQSSKWSKAPKAANGIDKRHTHSAESRTASSAGRPSPTITSASAYSARRSYTSYAGLAGKKDANPCVLMVAALRQSSAPTARKTQRHVTAFGCRVPQEIEEVRDFEIPEWVLVDESASQAGGHHGDREGSYSTHNEHGEDESSIDDSGT</sequence>
<name>A0A4Q9MQL5_9APHY</name>
<gene>
    <name evidence="3" type="ORF">BD311DRAFT_833127</name>
</gene>
<evidence type="ECO:0000256" key="1">
    <source>
        <dbReference type="SAM" id="MobiDB-lite"/>
    </source>
</evidence>
<dbReference type="EMBL" id="ML143410">
    <property type="protein sequence ID" value="TBU29825.1"/>
    <property type="molecule type" value="Genomic_DNA"/>
</dbReference>
<feature type="domain" description="PEHE" evidence="2">
    <location>
        <begin position="154"/>
        <end position="292"/>
    </location>
</feature>
<feature type="compositionally biased region" description="Low complexity" evidence="1">
    <location>
        <begin position="1"/>
        <end position="28"/>
    </location>
</feature>
<feature type="region of interest" description="Disordered" evidence="1">
    <location>
        <begin position="598"/>
        <end position="631"/>
    </location>
</feature>
<proteinExistence type="predicted"/>
<dbReference type="InterPro" id="IPR029332">
    <property type="entry name" value="PEHE_dom"/>
</dbReference>
<evidence type="ECO:0000313" key="3">
    <source>
        <dbReference type="EMBL" id="TBU29825.1"/>
    </source>
</evidence>
<feature type="region of interest" description="Disordered" evidence="1">
    <location>
        <begin position="166"/>
        <end position="195"/>
    </location>
</feature>
<feature type="compositionally biased region" description="Basic residues" evidence="1">
    <location>
        <begin position="57"/>
        <end position="68"/>
    </location>
</feature>
<organism evidence="3">
    <name type="scientific">Dichomitus squalens</name>
    <dbReference type="NCBI Taxonomy" id="114155"/>
    <lineage>
        <taxon>Eukaryota</taxon>
        <taxon>Fungi</taxon>
        <taxon>Dikarya</taxon>
        <taxon>Basidiomycota</taxon>
        <taxon>Agaricomycotina</taxon>
        <taxon>Agaricomycetes</taxon>
        <taxon>Polyporales</taxon>
        <taxon>Polyporaceae</taxon>
        <taxon>Dichomitus</taxon>
    </lineage>
</organism>
<dbReference type="SMART" id="SM01300">
    <property type="entry name" value="PEHE"/>
    <property type="match status" value="1"/>
</dbReference>
<reference evidence="3" key="1">
    <citation type="submission" date="2019-01" db="EMBL/GenBank/DDBJ databases">
        <title>Draft genome sequences of three monokaryotic isolates of the white-rot basidiomycete fungus Dichomitus squalens.</title>
        <authorList>
            <consortium name="DOE Joint Genome Institute"/>
            <person name="Lopez S.C."/>
            <person name="Andreopoulos B."/>
            <person name="Pangilinan J."/>
            <person name="Lipzen A."/>
            <person name="Riley R."/>
            <person name="Ahrendt S."/>
            <person name="Ng V."/>
            <person name="Barry K."/>
            <person name="Daum C."/>
            <person name="Grigoriev I.V."/>
            <person name="Hilden K.S."/>
            <person name="Makela M.R."/>
            <person name="de Vries R.P."/>
        </authorList>
    </citation>
    <scope>NUCLEOTIDE SEQUENCE [LARGE SCALE GENOMIC DNA]</scope>
    <source>
        <strain evidence="3">OM18370.1</strain>
    </source>
</reference>
<evidence type="ECO:0000259" key="2">
    <source>
        <dbReference type="SMART" id="SM01300"/>
    </source>
</evidence>
<dbReference type="OrthoDB" id="2555515at2759"/>
<feature type="region of interest" description="Disordered" evidence="1">
    <location>
        <begin position="299"/>
        <end position="523"/>
    </location>
</feature>